<feature type="non-terminal residue" evidence="2">
    <location>
        <position position="27"/>
    </location>
</feature>
<comment type="caution">
    <text evidence="2">The sequence shown here is derived from an EMBL/GenBank/DDBJ whole genome shotgun (WGS) entry which is preliminary data.</text>
</comment>
<organism evidence="2">
    <name type="scientific">marine sediment metagenome</name>
    <dbReference type="NCBI Taxonomy" id="412755"/>
    <lineage>
        <taxon>unclassified sequences</taxon>
        <taxon>metagenomes</taxon>
        <taxon>ecological metagenomes</taxon>
    </lineage>
</organism>
<sequence>MSRPLLVGLHNPLSPKPEHALYPRPEG</sequence>
<gene>
    <name evidence="2" type="ORF">LCGC14_1605270</name>
</gene>
<dbReference type="AlphaFoldDB" id="A0A0F9I9Y9"/>
<evidence type="ECO:0000256" key="1">
    <source>
        <dbReference type="SAM" id="MobiDB-lite"/>
    </source>
</evidence>
<accession>A0A0F9I9Y9</accession>
<reference evidence="2" key="1">
    <citation type="journal article" date="2015" name="Nature">
        <title>Complex archaea that bridge the gap between prokaryotes and eukaryotes.</title>
        <authorList>
            <person name="Spang A."/>
            <person name="Saw J.H."/>
            <person name="Jorgensen S.L."/>
            <person name="Zaremba-Niedzwiedzka K."/>
            <person name="Martijn J."/>
            <person name="Lind A.E."/>
            <person name="van Eijk R."/>
            <person name="Schleper C."/>
            <person name="Guy L."/>
            <person name="Ettema T.J."/>
        </authorList>
    </citation>
    <scope>NUCLEOTIDE SEQUENCE</scope>
</reference>
<feature type="compositionally biased region" description="Basic and acidic residues" evidence="1">
    <location>
        <begin position="16"/>
        <end position="27"/>
    </location>
</feature>
<name>A0A0F9I9Y9_9ZZZZ</name>
<protein>
    <submittedName>
        <fullName evidence="2">Uncharacterized protein</fullName>
    </submittedName>
</protein>
<dbReference type="EMBL" id="LAZR01012927">
    <property type="protein sequence ID" value="KKM24426.1"/>
    <property type="molecule type" value="Genomic_DNA"/>
</dbReference>
<proteinExistence type="predicted"/>
<evidence type="ECO:0000313" key="2">
    <source>
        <dbReference type="EMBL" id="KKM24426.1"/>
    </source>
</evidence>
<feature type="region of interest" description="Disordered" evidence="1">
    <location>
        <begin position="1"/>
        <end position="27"/>
    </location>
</feature>